<dbReference type="Gramene" id="OE9A004823T1">
    <property type="protein sequence ID" value="OE9A004823C1"/>
    <property type="gene ID" value="OE9A004823"/>
</dbReference>
<name>A0A8S0VLV0_OLEEU</name>
<reference evidence="1 2" key="1">
    <citation type="submission" date="2019-12" db="EMBL/GenBank/DDBJ databases">
        <authorList>
            <person name="Alioto T."/>
            <person name="Alioto T."/>
            <person name="Gomez Garrido J."/>
        </authorList>
    </citation>
    <scope>NUCLEOTIDE SEQUENCE [LARGE SCALE GENOMIC DNA]</scope>
</reference>
<proteinExistence type="predicted"/>
<dbReference type="Proteomes" id="UP000594638">
    <property type="component" value="Unassembled WGS sequence"/>
</dbReference>
<comment type="caution">
    <text evidence="1">The sequence shown here is derived from an EMBL/GenBank/DDBJ whole genome shotgun (WGS) entry which is preliminary data.</text>
</comment>
<gene>
    <name evidence="1" type="ORF">OLEA9_A004823</name>
</gene>
<dbReference type="EMBL" id="CACTIH010009745">
    <property type="protein sequence ID" value="CAA3032931.1"/>
    <property type="molecule type" value="Genomic_DNA"/>
</dbReference>
<accession>A0A8S0VLV0</accession>
<evidence type="ECO:0000313" key="1">
    <source>
        <dbReference type="EMBL" id="CAA3032931.1"/>
    </source>
</evidence>
<protein>
    <submittedName>
        <fullName evidence="1">Uncharacterized protein</fullName>
    </submittedName>
</protein>
<keyword evidence="2" id="KW-1185">Reference proteome</keyword>
<evidence type="ECO:0000313" key="2">
    <source>
        <dbReference type="Proteomes" id="UP000594638"/>
    </source>
</evidence>
<organism evidence="1 2">
    <name type="scientific">Olea europaea subsp. europaea</name>
    <dbReference type="NCBI Taxonomy" id="158383"/>
    <lineage>
        <taxon>Eukaryota</taxon>
        <taxon>Viridiplantae</taxon>
        <taxon>Streptophyta</taxon>
        <taxon>Embryophyta</taxon>
        <taxon>Tracheophyta</taxon>
        <taxon>Spermatophyta</taxon>
        <taxon>Magnoliopsida</taxon>
        <taxon>eudicotyledons</taxon>
        <taxon>Gunneridae</taxon>
        <taxon>Pentapetalae</taxon>
        <taxon>asterids</taxon>
        <taxon>lamiids</taxon>
        <taxon>Lamiales</taxon>
        <taxon>Oleaceae</taxon>
        <taxon>Oleeae</taxon>
        <taxon>Olea</taxon>
    </lineage>
</organism>
<sequence length="329" mass="35209">METFLEFTNPVIPSDGNPSHFTPFVNVGAPYVEMLSLPRLTVGLPVWLFSTSLVLTVSPSSPISMSSSSTLLGESLDSSNQVAKKKKKSPKILEVWSHNPSCPSSSSKAHGNATLSTCNGKEKGKIRIPCRLCEGNHPLHLCPLMDKASIVLESITAPSPQLPIGYQRLSAAVDCPLVDKDIDSNSSLVQAPLPEPGCAKPIPDQPLVGKSVNLSSPHVDHSVSEEHHPHILLISLDSPEFKNDSPIPAAPEVPPSIPLEHGVNHTIPPPSSLVTSFDWNHLIASHFPSSVPFQITVHAYAKAVPGIVLDEGASVSLIPYTTWQDLGFP</sequence>
<dbReference type="AlphaFoldDB" id="A0A8S0VLV0"/>